<dbReference type="EMBL" id="VSWD01000002">
    <property type="protein sequence ID" value="KAK3107291.1"/>
    <property type="molecule type" value="Genomic_DNA"/>
</dbReference>
<feature type="compositionally biased region" description="Pro residues" evidence="1">
    <location>
        <begin position="306"/>
        <end position="317"/>
    </location>
</feature>
<keyword evidence="2" id="KW-1133">Transmembrane helix</keyword>
<protein>
    <submittedName>
        <fullName evidence="3">Uncharacterized protein</fullName>
    </submittedName>
</protein>
<feature type="transmembrane region" description="Helical" evidence="2">
    <location>
        <begin position="122"/>
        <end position="142"/>
    </location>
</feature>
<proteinExistence type="predicted"/>
<dbReference type="Proteomes" id="UP001186944">
    <property type="component" value="Unassembled WGS sequence"/>
</dbReference>
<feature type="transmembrane region" description="Helical" evidence="2">
    <location>
        <begin position="162"/>
        <end position="188"/>
    </location>
</feature>
<keyword evidence="4" id="KW-1185">Reference proteome</keyword>
<reference evidence="3" key="1">
    <citation type="submission" date="2019-08" db="EMBL/GenBank/DDBJ databases">
        <title>The improved chromosome-level genome for the pearl oyster Pinctada fucata martensii using PacBio sequencing and Hi-C.</title>
        <authorList>
            <person name="Zheng Z."/>
        </authorList>
    </citation>
    <scope>NUCLEOTIDE SEQUENCE</scope>
    <source>
        <strain evidence="3">ZZ-2019</strain>
        <tissue evidence="3">Adductor muscle</tissue>
    </source>
</reference>
<gene>
    <name evidence="3" type="ORF">FSP39_011234</name>
</gene>
<organism evidence="3 4">
    <name type="scientific">Pinctada imbricata</name>
    <name type="common">Atlantic pearl-oyster</name>
    <name type="synonym">Pinctada martensii</name>
    <dbReference type="NCBI Taxonomy" id="66713"/>
    <lineage>
        <taxon>Eukaryota</taxon>
        <taxon>Metazoa</taxon>
        <taxon>Spiralia</taxon>
        <taxon>Lophotrochozoa</taxon>
        <taxon>Mollusca</taxon>
        <taxon>Bivalvia</taxon>
        <taxon>Autobranchia</taxon>
        <taxon>Pteriomorphia</taxon>
        <taxon>Pterioida</taxon>
        <taxon>Pterioidea</taxon>
        <taxon>Pteriidae</taxon>
        <taxon>Pinctada</taxon>
    </lineage>
</organism>
<keyword evidence="2" id="KW-0812">Transmembrane</keyword>
<evidence type="ECO:0000313" key="4">
    <source>
        <dbReference type="Proteomes" id="UP001186944"/>
    </source>
</evidence>
<evidence type="ECO:0000313" key="3">
    <source>
        <dbReference type="EMBL" id="KAK3107291.1"/>
    </source>
</evidence>
<comment type="caution">
    <text evidence="3">The sequence shown here is derived from an EMBL/GenBank/DDBJ whole genome shotgun (WGS) entry which is preliminary data.</text>
</comment>
<evidence type="ECO:0000256" key="2">
    <source>
        <dbReference type="SAM" id="Phobius"/>
    </source>
</evidence>
<evidence type="ECO:0000256" key="1">
    <source>
        <dbReference type="SAM" id="MobiDB-lite"/>
    </source>
</evidence>
<feature type="transmembrane region" description="Helical" evidence="2">
    <location>
        <begin position="6"/>
        <end position="23"/>
    </location>
</feature>
<name>A0AA88YLH3_PINIB</name>
<sequence>MVAVAVVVVVVVIVMVVVVVVMVEEKKRWIYFMTIGHSCTGTWHTKQISDYSTTTFRWHGEYPFVTGSTCTVTLRPKYQPRKICFRVMTLRVNTYKVYARIYTNTATSVLRTYQLGSSLGQICQYASVAYLQFGTTSYAYPWEMVNTYIAIDVWAEPENYEGITVGVPAAIGGIIFMVIVVVVCIFLCKYRGRRRTGVTIVRPATQTVTKVEHHIQTPHPQQLPPHPGPQPLVHSQPGHFVHQHTHVNPIHHGPGHIQHPPPLPPSAPAMHPPQQTQFHKHNPIGFEDINGIPGPATYEAPFDSKGPPPISYPSPVK</sequence>
<dbReference type="AlphaFoldDB" id="A0AA88YLH3"/>
<feature type="region of interest" description="Disordered" evidence="1">
    <location>
        <begin position="294"/>
        <end position="317"/>
    </location>
</feature>
<accession>A0AA88YLH3</accession>
<keyword evidence="2" id="KW-0472">Membrane</keyword>